<dbReference type="KEGG" id="mrr:Moror_4546"/>
<keyword evidence="3" id="KW-1185">Reference proteome</keyword>
<gene>
    <name evidence="2" type="ORF">Moror_4546</name>
</gene>
<accession>V2XIS1</accession>
<dbReference type="EMBL" id="AWSO01000287">
    <property type="protein sequence ID" value="ESK92415.1"/>
    <property type="molecule type" value="Genomic_DNA"/>
</dbReference>
<reference evidence="2 3" key="1">
    <citation type="journal article" date="2014" name="BMC Genomics">
        <title>Genome and secretome analysis of the hemibiotrophic fungal pathogen, Moniliophthora roreri, which causes frosty pod rot disease of cacao: mechanisms of the biotrophic and necrotrophic phases.</title>
        <authorList>
            <person name="Meinhardt L.W."/>
            <person name="Costa G.G.L."/>
            <person name="Thomazella D.P.T."/>
            <person name="Teixeira P.J.P.L."/>
            <person name="Carazzolle M.F."/>
            <person name="Schuster S.C."/>
            <person name="Carlson J.E."/>
            <person name="Guiltinan M.J."/>
            <person name="Mieczkowski P."/>
            <person name="Farmer A."/>
            <person name="Ramaraj T."/>
            <person name="Crozier J."/>
            <person name="Davis R.E."/>
            <person name="Shao J."/>
            <person name="Melnick R.L."/>
            <person name="Pereira G.A.G."/>
            <person name="Bailey B.A."/>
        </authorList>
    </citation>
    <scope>NUCLEOTIDE SEQUENCE [LARGE SCALE GENOMIC DNA]</scope>
    <source>
        <strain evidence="2 3">MCA 2997</strain>
    </source>
</reference>
<evidence type="ECO:0000313" key="2">
    <source>
        <dbReference type="EMBL" id="ESK92415.1"/>
    </source>
</evidence>
<feature type="region of interest" description="Disordered" evidence="1">
    <location>
        <begin position="144"/>
        <end position="172"/>
    </location>
</feature>
<sequence>MDSELDIMANKLRNAREQNSNTRLKNLSSSALELYDNRKVSSLEELCKSSCEVAFAVIISQSNASPNNEVQGKLVEVETIMAEINKFARIVASRNFIASLFLHRWDAAKIQEYRSSLKKYITDKDFRPNVPVNICENLTLSGRRSRPVSGNGQTFNRQSFTPPPTRNLKKPVISTNPVNSAGVHFNPISPLCRHSNASAPAIATPTSAKVTSVHVWQYNYFGSVSETNLTQGSGNKINHRNSHSFNTGHWYQEDVEFEEAQ</sequence>
<dbReference type="AlphaFoldDB" id="V2XIS1"/>
<protein>
    <submittedName>
        <fullName evidence="2">Uncharacterized protein</fullName>
    </submittedName>
</protein>
<name>V2XIS1_MONRO</name>
<comment type="caution">
    <text evidence="2">The sequence shown here is derived from an EMBL/GenBank/DDBJ whole genome shotgun (WGS) entry which is preliminary data.</text>
</comment>
<dbReference type="Proteomes" id="UP000017559">
    <property type="component" value="Unassembled WGS sequence"/>
</dbReference>
<feature type="compositionally biased region" description="Polar residues" evidence="1">
    <location>
        <begin position="144"/>
        <end position="160"/>
    </location>
</feature>
<proteinExistence type="predicted"/>
<evidence type="ECO:0000256" key="1">
    <source>
        <dbReference type="SAM" id="MobiDB-lite"/>
    </source>
</evidence>
<dbReference type="HOGENOM" id="CLU_1065915_0_0_1"/>
<organism evidence="2 3">
    <name type="scientific">Moniliophthora roreri (strain MCA 2997)</name>
    <name type="common">Cocoa frosty pod rot fungus</name>
    <name type="synonym">Crinipellis roreri</name>
    <dbReference type="NCBI Taxonomy" id="1381753"/>
    <lineage>
        <taxon>Eukaryota</taxon>
        <taxon>Fungi</taxon>
        <taxon>Dikarya</taxon>
        <taxon>Basidiomycota</taxon>
        <taxon>Agaricomycotina</taxon>
        <taxon>Agaricomycetes</taxon>
        <taxon>Agaricomycetidae</taxon>
        <taxon>Agaricales</taxon>
        <taxon>Marasmiineae</taxon>
        <taxon>Marasmiaceae</taxon>
        <taxon>Moniliophthora</taxon>
    </lineage>
</organism>
<evidence type="ECO:0000313" key="3">
    <source>
        <dbReference type="Proteomes" id="UP000017559"/>
    </source>
</evidence>